<dbReference type="Proteomes" id="UP000293902">
    <property type="component" value="Chromosome"/>
</dbReference>
<gene>
    <name evidence="7" type="ORF">DO021_13775</name>
    <name evidence="6" type="ORF">EYB58_17255</name>
</gene>
<evidence type="ECO:0000313" key="6">
    <source>
        <dbReference type="EMBL" id="QBH14519.1"/>
    </source>
</evidence>
<dbReference type="Gene3D" id="3.40.190.10">
    <property type="entry name" value="Periplasmic binding protein-like II"/>
    <property type="match status" value="2"/>
</dbReference>
<evidence type="ECO:0000313" key="7">
    <source>
        <dbReference type="EMBL" id="RAM01424.1"/>
    </source>
</evidence>
<dbReference type="OrthoDB" id="9783488at2"/>
<keyword evidence="4" id="KW-0592">Phosphate transport</keyword>
<feature type="signal peptide" evidence="4">
    <location>
        <begin position="1"/>
        <end position="26"/>
    </location>
</feature>
<dbReference type="CDD" id="cd13653">
    <property type="entry name" value="PBP2_phosphate_like_1"/>
    <property type="match status" value="1"/>
</dbReference>
<dbReference type="InterPro" id="IPR011862">
    <property type="entry name" value="Phos-bd"/>
</dbReference>
<evidence type="ECO:0000256" key="4">
    <source>
        <dbReference type="RuleBase" id="RU367119"/>
    </source>
</evidence>
<dbReference type="EMBL" id="QLNI01000027">
    <property type="protein sequence ID" value="RAM01424.1"/>
    <property type="molecule type" value="Genomic_DNA"/>
</dbReference>
<reference evidence="7 8" key="1">
    <citation type="submission" date="2018-06" db="EMBL/GenBank/DDBJ databases">
        <title>Complete Genome Sequence of Desulfobacter hydrogenophilus (DSM3380).</title>
        <authorList>
            <person name="Marietou A."/>
            <person name="Schreiber L."/>
            <person name="Marshall I."/>
            <person name="Jorgensen B."/>
        </authorList>
    </citation>
    <scope>NUCLEOTIDE SEQUENCE [LARGE SCALE GENOMIC DNA]</scope>
    <source>
        <strain evidence="7 8">DSM 3380</strain>
    </source>
</reference>
<comment type="function">
    <text evidence="4">Involved in the system for phosphate transport across the cytoplasmic membrane.</text>
</comment>
<name>A0A328F9T2_9BACT</name>
<accession>A0A328F9T2</accession>
<keyword evidence="9" id="KW-1185">Reference proteome</keyword>
<dbReference type="PANTHER" id="PTHR30570">
    <property type="entry name" value="PERIPLASMIC PHOSPHATE BINDING COMPONENT OF PHOSPHATE ABC TRANSPORTER"/>
    <property type="match status" value="1"/>
</dbReference>
<dbReference type="GO" id="GO:0006817">
    <property type="term" value="P:phosphate ion transport"/>
    <property type="evidence" value="ECO:0007669"/>
    <property type="project" value="UniProtKB-UniRule"/>
</dbReference>
<evidence type="ECO:0000259" key="5">
    <source>
        <dbReference type="Pfam" id="PF12849"/>
    </source>
</evidence>
<dbReference type="EMBL" id="CP036313">
    <property type="protein sequence ID" value="QBH14519.1"/>
    <property type="molecule type" value="Genomic_DNA"/>
</dbReference>
<evidence type="ECO:0000256" key="1">
    <source>
        <dbReference type="ARBA" id="ARBA00008725"/>
    </source>
</evidence>
<dbReference type="Pfam" id="PF12849">
    <property type="entry name" value="PBP_like_2"/>
    <property type="match status" value="1"/>
</dbReference>
<dbReference type="PANTHER" id="PTHR30570:SF1">
    <property type="entry name" value="PHOSPHATE-BINDING PROTEIN PSTS"/>
    <property type="match status" value="1"/>
</dbReference>
<organism evidence="7 8">
    <name type="scientific">Desulfobacter hydrogenophilus</name>
    <dbReference type="NCBI Taxonomy" id="2291"/>
    <lineage>
        <taxon>Bacteria</taxon>
        <taxon>Pseudomonadati</taxon>
        <taxon>Thermodesulfobacteriota</taxon>
        <taxon>Desulfobacteria</taxon>
        <taxon>Desulfobacterales</taxon>
        <taxon>Desulfobacteraceae</taxon>
        <taxon>Desulfobacter</taxon>
    </lineage>
</organism>
<feature type="chain" id="PRO_5027158150" description="Phosphate-binding protein" evidence="4">
    <location>
        <begin position="27"/>
        <end position="278"/>
    </location>
</feature>
<dbReference type="NCBIfam" id="TIGR02136">
    <property type="entry name" value="ptsS_2"/>
    <property type="match status" value="1"/>
</dbReference>
<dbReference type="AlphaFoldDB" id="A0A328F9T2"/>
<keyword evidence="2 4" id="KW-0813">Transport</keyword>
<evidence type="ECO:0000313" key="8">
    <source>
        <dbReference type="Proteomes" id="UP000248798"/>
    </source>
</evidence>
<dbReference type="SUPFAM" id="SSF53850">
    <property type="entry name" value="Periplasmic binding protein-like II"/>
    <property type="match status" value="1"/>
</dbReference>
<sequence length="278" mass="29660">MKQVFKLFPCFIVLSIIAFTAGIVCASELDAFKGEKGVLRIAGGTAHIPVMKEVAKRIMKMNSDIQITIAGGGSGAGIKQVGEGLVDIGNSGRKPTDEEISKYNLSMYKWAIDGVGTVVHPSNPVKALSGEQLKGIYAGKIVNWNELGGEDRPINIYTRDNASGTRDVFWKKALGKGDISEKANFVASNGAMKAAVTNNPYAIGYVSVGYMDETVAPIALDGVIPTLKTVQSGEYMVARGLFSNTKGEYTGLAKKLITYLLSPEGQKIVSDMGFIPVN</sequence>
<dbReference type="InterPro" id="IPR024370">
    <property type="entry name" value="PBP_domain"/>
</dbReference>
<comment type="similarity">
    <text evidence="1 4">Belongs to the PstS family.</text>
</comment>
<proteinExistence type="inferred from homology"/>
<feature type="domain" description="PBP" evidence="5">
    <location>
        <begin position="35"/>
        <end position="264"/>
    </location>
</feature>
<dbReference type="RefSeq" id="WP_111957636.1">
    <property type="nucleotide sequence ID" value="NZ_CP036313.1"/>
</dbReference>
<keyword evidence="3 4" id="KW-0732">Signal</keyword>
<evidence type="ECO:0000256" key="3">
    <source>
        <dbReference type="ARBA" id="ARBA00022729"/>
    </source>
</evidence>
<reference evidence="6 9" key="2">
    <citation type="submission" date="2019-02" db="EMBL/GenBank/DDBJ databases">
        <title>Complete genome sequence of Desulfobacter hydrogenophilus AcRS1.</title>
        <authorList>
            <person name="Marietou A."/>
            <person name="Lund M.B."/>
            <person name="Marshall I.P.G."/>
            <person name="Schreiber L."/>
            <person name="Jorgensen B."/>
        </authorList>
    </citation>
    <scope>NUCLEOTIDE SEQUENCE [LARGE SCALE GENOMIC DNA]</scope>
    <source>
        <strain evidence="6 9">AcRS1</strain>
    </source>
</reference>
<evidence type="ECO:0000256" key="2">
    <source>
        <dbReference type="ARBA" id="ARBA00022448"/>
    </source>
</evidence>
<dbReference type="Proteomes" id="UP000248798">
    <property type="component" value="Unassembled WGS sequence"/>
</dbReference>
<protein>
    <recommendedName>
        <fullName evidence="4">Phosphate-binding protein</fullName>
    </recommendedName>
</protein>
<dbReference type="GO" id="GO:0042301">
    <property type="term" value="F:phosphate ion binding"/>
    <property type="evidence" value="ECO:0007669"/>
    <property type="project" value="UniProtKB-UniRule"/>
</dbReference>
<dbReference type="InterPro" id="IPR050811">
    <property type="entry name" value="Phosphate_ABC_transporter"/>
</dbReference>
<evidence type="ECO:0000313" key="9">
    <source>
        <dbReference type="Proteomes" id="UP000293902"/>
    </source>
</evidence>